<dbReference type="AlphaFoldDB" id="A0A370ILV5"/>
<dbReference type="Proteomes" id="UP000255421">
    <property type="component" value="Unassembled WGS sequence"/>
</dbReference>
<evidence type="ECO:0000313" key="3">
    <source>
        <dbReference type="Proteomes" id="UP000255421"/>
    </source>
</evidence>
<accession>A0A370ILV5</accession>
<keyword evidence="3" id="KW-1185">Reference proteome</keyword>
<gene>
    <name evidence="2" type="ORF">DWB78_08005</name>
</gene>
<protein>
    <submittedName>
        <fullName evidence="2">Uncharacterized protein</fullName>
    </submittedName>
</protein>
<comment type="caution">
    <text evidence="2">The sequence shown here is derived from an EMBL/GenBank/DDBJ whole genome shotgun (WGS) entry which is preliminary data.</text>
</comment>
<evidence type="ECO:0000256" key="1">
    <source>
        <dbReference type="SAM" id="MobiDB-lite"/>
    </source>
</evidence>
<reference evidence="2 3" key="1">
    <citation type="submission" date="2018-07" db="EMBL/GenBank/DDBJ databases">
        <title>Genome sequence of extremly halophilic archaeon Halopelagius longus strain BC12-B1.</title>
        <authorList>
            <person name="Zhang X."/>
        </authorList>
    </citation>
    <scope>NUCLEOTIDE SEQUENCE [LARGE SCALE GENOMIC DNA]</scope>
    <source>
        <strain evidence="2 3">BC12-B1</strain>
    </source>
</reference>
<name>A0A370ILV5_9EURY</name>
<organism evidence="2 3">
    <name type="scientific">Halopelagius longus</name>
    <dbReference type="NCBI Taxonomy" id="1236180"/>
    <lineage>
        <taxon>Archaea</taxon>
        <taxon>Methanobacteriati</taxon>
        <taxon>Methanobacteriota</taxon>
        <taxon>Stenosarchaea group</taxon>
        <taxon>Halobacteria</taxon>
        <taxon>Halobacteriales</taxon>
        <taxon>Haloferacaceae</taxon>
    </lineage>
</organism>
<evidence type="ECO:0000313" key="2">
    <source>
        <dbReference type="EMBL" id="RDI71673.1"/>
    </source>
</evidence>
<feature type="region of interest" description="Disordered" evidence="1">
    <location>
        <begin position="1"/>
        <end position="23"/>
    </location>
</feature>
<proteinExistence type="predicted"/>
<sequence length="85" mass="8844">MGLLSAQLTASETTGPRAESHSAVSEVGCVGVDGLSLQEARDGDAFRPLGDGADRPTCVGFAVRNRWTTARTSGEDPVRERPGGE</sequence>
<feature type="compositionally biased region" description="Polar residues" evidence="1">
    <location>
        <begin position="1"/>
        <end position="14"/>
    </location>
</feature>
<dbReference type="EMBL" id="QQST01000001">
    <property type="protein sequence ID" value="RDI71673.1"/>
    <property type="molecule type" value="Genomic_DNA"/>
</dbReference>